<dbReference type="EMBL" id="CSBK01000999">
    <property type="protein sequence ID" value="COY19723.1"/>
    <property type="molecule type" value="Genomic_DNA"/>
</dbReference>
<gene>
    <name evidence="1" type="ORF">ERS007739_02244</name>
</gene>
<dbReference type="AlphaFoldDB" id="A0A916P829"/>
<organism evidence="1 2">
    <name type="scientific">Mycobacterium tuberculosis</name>
    <dbReference type="NCBI Taxonomy" id="1773"/>
    <lineage>
        <taxon>Bacteria</taxon>
        <taxon>Bacillati</taxon>
        <taxon>Actinomycetota</taxon>
        <taxon>Actinomycetes</taxon>
        <taxon>Mycobacteriales</taxon>
        <taxon>Mycobacteriaceae</taxon>
        <taxon>Mycobacterium</taxon>
        <taxon>Mycobacterium tuberculosis complex</taxon>
    </lineage>
</organism>
<evidence type="ECO:0000313" key="2">
    <source>
        <dbReference type="Proteomes" id="UP000039021"/>
    </source>
</evidence>
<sequence length="38" mass="4257">MRSKYLVCTNVMPATALRSEMKLSGYREKSANPSYSSV</sequence>
<reference evidence="2" key="1">
    <citation type="submission" date="2015-03" db="EMBL/GenBank/DDBJ databases">
        <authorList>
            <consortium name="Pathogen Informatics"/>
        </authorList>
    </citation>
    <scope>NUCLEOTIDE SEQUENCE [LARGE SCALE GENOMIC DNA]</scope>
    <source>
        <strain evidence="2">N09902308</strain>
    </source>
</reference>
<accession>A0A916P829</accession>
<protein>
    <submittedName>
        <fullName evidence="1">Uncharacterized protein</fullName>
    </submittedName>
</protein>
<dbReference type="Proteomes" id="UP000039021">
    <property type="component" value="Unassembled WGS sequence"/>
</dbReference>
<comment type="caution">
    <text evidence="1">The sequence shown here is derived from an EMBL/GenBank/DDBJ whole genome shotgun (WGS) entry which is preliminary data.</text>
</comment>
<name>A0A916P829_MYCTX</name>
<evidence type="ECO:0000313" key="1">
    <source>
        <dbReference type="EMBL" id="COY19723.1"/>
    </source>
</evidence>
<proteinExistence type="predicted"/>